<keyword evidence="5" id="KW-1185">Reference proteome</keyword>
<proteinExistence type="predicted"/>
<comment type="caution">
    <text evidence="4">The sequence shown here is derived from an EMBL/GenBank/DDBJ whole genome shotgun (WGS) entry which is preliminary data.</text>
</comment>
<gene>
    <name evidence="4" type="primary">slrP_3</name>
    <name evidence="4" type="ORF">Cantr_06825</name>
</gene>
<dbReference type="PANTHER" id="PTHR45617:SF169">
    <property type="entry name" value="LRRCT DOMAIN-CONTAINING PROTEIN"/>
    <property type="match status" value="1"/>
</dbReference>
<keyword evidence="1" id="KW-0433">Leucine-rich repeat</keyword>
<dbReference type="Proteomes" id="UP000253472">
    <property type="component" value="Unassembled WGS sequence"/>
</dbReference>
<evidence type="ECO:0000256" key="2">
    <source>
        <dbReference type="ARBA" id="ARBA00022737"/>
    </source>
</evidence>
<dbReference type="SUPFAM" id="SSF52058">
    <property type="entry name" value="L domain-like"/>
    <property type="match status" value="2"/>
</dbReference>
<feature type="region of interest" description="Disordered" evidence="3">
    <location>
        <begin position="48"/>
        <end position="70"/>
    </location>
</feature>
<dbReference type="InterPro" id="IPR001611">
    <property type="entry name" value="Leu-rich_rpt"/>
</dbReference>
<organism evidence="4 5">
    <name type="scientific">Candida viswanathii</name>
    <dbReference type="NCBI Taxonomy" id="5486"/>
    <lineage>
        <taxon>Eukaryota</taxon>
        <taxon>Fungi</taxon>
        <taxon>Dikarya</taxon>
        <taxon>Ascomycota</taxon>
        <taxon>Saccharomycotina</taxon>
        <taxon>Pichiomycetes</taxon>
        <taxon>Debaryomycetaceae</taxon>
        <taxon>Candida/Lodderomyces clade</taxon>
        <taxon>Candida</taxon>
    </lineage>
</organism>
<sequence length="744" mass="83339">MVTFNGLPRAVIHRILEHIPPDEQAHLQCVPGLVQYLQGMSHTKIRIHNRGSLPSTTSDSDSDCDNNADAGEPEMSVAEYVAMRVSNPRFVPAALAFRDTLALLALMRRHPWFLVGVRLLLDISGVDLEGDAFRDFVDVFAKTPVEIEVLNTGYLEDPGVAVPKALRDKTVVLMMSDVVGERHGADELRLLPRRLTLLACRFEKMEGDVERLDFPPALETMHVRTRTTCKVRGGGEGEKALVSTKSDISHLSSLEYFNVWSSKLEPDINHKWILPKTLKRLGTQLPDLIDGGISTMCPDLEGMEVATDAREPGQSLQGLPPTLNMLTIPDIYLNCPFEDRDIPCNELFKSLTDFPRKLTAEFRPKLKLTSGLTQLYIKGSDNSDPDDLVHVDFAKSKFLNLYVLDIYDIPHLKFLGKMPTTLVSLSLVGTPDVDLKHLKTLVNLVELYLYGLKKQSWFSYKLPDSLRKIMLERCGLRHVHIHCAHLHTLSLRGNDLGGLVFPLAAKSLDIPQSVKHLDLSLNQIPSIKAKLPAGLQTLDLSSNAIHVLPTDLPKNLHTLKLGRNGLGGRKCALEFPKKLECLDLSDNELNKDWFAGQDLAKCKKLRKLKLGADKLTYAYWRNKLNGLDLGHLPVLLVELDLSDAQMSSFKGDFRRFKKLETLDLLSNKFSGYFSTRRKKIPSFFGEAIRVVDVSGNGLKKADVDGLMGDLSTMPEFQVLKVESVLRDGEVEETEVRPRKIQRVE</sequence>
<reference evidence="4 5" key="1">
    <citation type="submission" date="2018-06" db="EMBL/GenBank/DDBJ databases">
        <title>Whole genome sequencing of Candida tropicalis (genome annotated by CSBL at Korea University).</title>
        <authorList>
            <person name="Ahn J."/>
        </authorList>
    </citation>
    <scope>NUCLEOTIDE SEQUENCE [LARGE SCALE GENOMIC DNA]</scope>
    <source>
        <strain evidence="4 5">ATCC 20962</strain>
    </source>
</reference>
<dbReference type="Gene3D" id="3.80.10.10">
    <property type="entry name" value="Ribonuclease Inhibitor"/>
    <property type="match status" value="2"/>
</dbReference>
<dbReference type="Pfam" id="PF13516">
    <property type="entry name" value="LRR_6"/>
    <property type="match status" value="1"/>
</dbReference>
<accession>A0A367XVT7</accession>
<dbReference type="AlphaFoldDB" id="A0A367XVT7"/>
<evidence type="ECO:0000313" key="5">
    <source>
        <dbReference type="Proteomes" id="UP000253472"/>
    </source>
</evidence>
<keyword evidence="2" id="KW-0677">Repeat</keyword>
<dbReference type="InterPro" id="IPR032675">
    <property type="entry name" value="LRR_dom_sf"/>
</dbReference>
<dbReference type="OrthoDB" id="4019115at2759"/>
<dbReference type="EMBL" id="QLNQ01000028">
    <property type="protein sequence ID" value="RCK57728.1"/>
    <property type="molecule type" value="Genomic_DNA"/>
</dbReference>
<protein>
    <submittedName>
        <fullName evidence="4">E3 ubiquitin-protein ligase SlrP</fullName>
    </submittedName>
</protein>
<evidence type="ECO:0000256" key="3">
    <source>
        <dbReference type="SAM" id="MobiDB-lite"/>
    </source>
</evidence>
<dbReference type="PANTHER" id="PTHR45617">
    <property type="entry name" value="LEUCINE RICH REPEAT FAMILY PROTEIN"/>
    <property type="match status" value="1"/>
</dbReference>
<name>A0A367XVT7_9ASCO</name>
<evidence type="ECO:0000313" key="4">
    <source>
        <dbReference type="EMBL" id="RCK57728.1"/>
    </source>
</evidence>
<evidence type="ECO:0000256" key="1">
    <source>
        <dbReference type="ARBA" id="ARBA00022614"/>
    </source>
</evidence>